<sequence>MIECLRQKILCKYNKEARMYKENADAAGISLISSWNTKISVRSFSGIVYLDSAIVIGQAGFDCYSTSNEIIKDSLWDGRFSYFEQKERNACAFTDYMGQDIIFFYRSEEHWAASNSFLFLAEFLAAKGVKLTVRAPSLVAPLYPNSFTQQLISDRTGIAEIRMLPAHQKIEVVNGNFRVINRINPIPSKIGKSEYRDVLIQYAEKWVARTHALLAEFPNTTKVDITGGRDSRLILALICAGHDDLSNINFSSNKAQAEDFKVAQSLSTRLGFEIRNPKIPIARASNEAMLDLWKYGNLGIYYPVYFAGSTQPASTLHFHGAGGGCLREVYGDNLVNAVMQKVPASDMVRSRLRNELRTALKLWGLDDLQDPMAWTVHYRNSRSRLHFGRNWFRNLFSTLITPIASWDLVRAVSAYDKEELARAQIYCDLMLLCKPELAYAPFDTPEKSFSSEAIAASPFVENRPSLKRLIGTISIYRGQPEAIPKSQDISLSDHKQLLGRELRFNKSFAKSLNIIAPRYFVDAENALSSTQSLTKSGTKAAHIIAVGEIVKLCS</sequence>
<dbReference type="AlphaFoldDB" id="V8R0C8"/>
<organism evidence="1 2">
    <name type="scientific">Advenella kashmirensis W13003</name>
    <dbReference type="NCBI Taxonomy" id="1424334"/>
    <lineage>
        <taxon>Bacteria</taxon>
        <taxon>Pseudomonadati</taxon>
        <taxon>Pseudomonadota</taxon>
        <taxon>Betaproteobacteria</taxon>
        <taxon>Burkholderiales</taxon>
        <taxon>Alcaligenaceae</taxon>
    </lineage>
</organism>
<evidence type="ECO:0000313" key="1">
    <source>
        <dbReference type="EMBL" id="ETF04729.1"/>
    </source>
</evidence>
<evidence type="ECO:0000313" key="2">
    <source>
        <dbReference type="Proteomes" id="UP000018733"/>
    </source>
</evidence>
<comment type="caution">
    <text evidence="1">The sequence shown here is derived from an EMBL/GenBank/DDBJ whole genome shotgun (WGS) entry which is preliminary data.</text>
</comment>
<reference evidence="1 2" key="1">
    <citation type="journal article" date="2014" name="Genome Announc.">
        <title>Draft Genome Sequence of Advenella kashmirensis Strain W13003, a Polycyclic Aromatic Hydrocarbon-Degrading Bacterium.</title>
        <authorList>
            <person name="Wang X."/>
            <person name="Jin D."/>
            <person name="Zhou L."/>
            <person name="Wu L."/>
            <person name="An W."/>
            <person name="Zhao L."/>
        </authorList>
    </citation>
    <scope>NUCLEOTIDE SEQUENCE [LARGE SCALE GENOMIC DNA]</scope>
    <source>
        <strain evidence="1 2">W13003</strain>
    </source>
</reference>
<name>V8R0C8_9BURK</name>
<dbReference type="HOGENOM" id="CLU_491474_0_0_4"/>
<dbReference type="PATRIC" id="fig|1424334.3.peg.853"/>
<dbReference type="eggNOG" id="ENOG503356H">
    <property type="taxonomic scope" value="Bacteria"/>
</dbReference>
<dbReference type="EMBL" id="AYXT01000001">
    <property type="protein sequence ID" value="ETF04729.1"/>
    <property type="molecule type" value="Genomic_DNA"/>
</dbReference>
<evidence type="ECO:0008006" key="3">
    <source>
        <dbReference type="Google" id="ProtNLM"/>
    </source>
</evidence>
<accession>V8R0C8</accession>
<proteinExistence type="predicted"/>
<protein>
    <recommendedName>
        <fullName evidence="3">Asparagine synthetase domain-containing protein</fullName>
    </recommendedName>
</protein>
<dbReference type="Proteomes" id="UP000018733">
    <property type="component" value="Unassembled WGS sequence"/>
</dbReference>
<keyword evidence="2" id="KW-1185">Reference proteome</keyword>
<dbReference type="STRING" id="1424334.W822_04240"/>
<gene>
    <name evidence="1" type="ORF">W822_04240</name>
</gene>